<evidence type="ECO:0000256" key="3">
    <source>
        <dbReference type="PROSITE-ProRule" id="PRU10007"/>
    </source>
</evidence>
<protein>
    <submittedName>
        <fullName evidence="6">Aldehyde dehydrogenase family protein</fullName>
    </submittedName>
</protein>
<feature type="active site" evidence="3">
    <location>
        <position position="261"/>
    </location>
</feature>
<dbReference type="AlphaFoldDB" id="A0A6I4M6C4"/>
<dbReference type="InterPro" id="IPR016162">
    <property type="entry name" value="Ald_DH_N"/>
</dbReference>
<dbReference type="InterPro" id="IPR015590">
    <property type="entry name" value="Aldehyde_DH_dom"/>
</dbReference>
<dbReference type="PANTHER" id="PTHR11699">
    <property type="entry name" value="ALDEHYDE DEHYDROGENASE-RELATED"/>
    <property type="match status" value="1"/>
</dbReference>
<organism evidence="6 7">
    <name type="scientific">Actinomadura physcomitrii</name>
    <dbReference type="NCBI Taxonomy" id="2650748"/>
    <lineage>
        <taxon>Bacteria</taxon>
        <taxon>Bacillati</taxon>
        <taxon>Actinomycetota</taxon>
        <taxon>Actinomycetes</taxon>
        <taxon>Streptosporangiales</taxon>
        <taxon>Thermomonosporaceae</taxon>
        <taxon>Actinomadura</taxon>
    </lineage>
</organism>
<evidence type="ECO:0000259" key="5">
    <source>
        <dbReference type="Pfam" id="PF00171"/>
    </source>
</evidence>
<reference evidence="6" key="1">
    <citation type="submission" date="2019-12" db="EMBL/GenBank/DDBJ databases">
        <title>Actinomadura physcomitrii sp. nov., a novel actinomycete isolated from moss [Physcomitrium sphaericum (Ludw) Fuernr].</title>
        <authorList>
            <person name="Zhuang X."/>
        </authorList>
    </citation>
    <scope>NUCLEOTIDE SEQUENCE [LARGE SCALE GENOMIC DNA]</scope>
    <source>
        <strain evidence="6">LD22</strain>
    </source>
</reference>
<dbReference type="Gene3D" id="3.40.605.10">
    <property type="entry name" value="Aldehyde Dehydrogenase, Chain A, domain 1"/>
    <property type="match status" value="1"/>
</dbReference>
<evidence type="ECO:0000256" key="4">
    <source>
        <dbReference type="RuleBase" id="RU003345"/>
    </source>
</evidence>
<gene>
    <name evidence="6" type="ORF">F8568_005715</name>
</gene>
<evidence type="ECO:0000256" key="2">
    <source>
        <dbReference type="ARBA" id="ARBA00023002"/>
    </source>
</evidence>
<dbReference type="Proteomes" id="UP000462055">
    <property type="component" value="Unassembled WGS sequence"/>
</dbReference>
<dbReference type="GO" id="GO:0016620">
    <property type="term" value="F:oxidoreductase activity, acting on the aldehyde or oxo group of donors, NAD or NADP as acceptor"/>
    <property type="evidence" value="ECO:0007669"/>
    <property type="project" value="InterPro"/>
</dbReference>
<comment type="caution">
    <text evidence="6">The sequence shown here is derived from an EMBL/GenBank/DDBJ whole genome shotgun (WGS) entry which is preliminary data.</text>
</comment>
<evidence type="ECO:0000313" key="6">
    <source>
        <dbReference type="EMBL" id="MVZ99884.1"/>
    </source>
</evidence>
<proteinExistence type="inferred from homology"/>
<dbReference type="FunFam" id="3.40.605.10:FF:000007">
    <property type="entry name" value="NAD/NADP-dependent betaine aldehyde dehydrogenase"/>
    <property type="match status" value="1"/>
</dbReference>
<dbReference type="InterPro" id="IPR016163">
    <property type="entry name" value="Ald_DH_C"/>
</dbReference>
<evidence type="ECO:0000256" key="1">
    <source>
        <dbReference type="ARBA" id="ARBA00009986"/>
    </source>
</evidence>
<dbReference type="InterPro" id="IPR016161">
    <property type="entry name" value="Ald_DH/histidinol_DH"/>
</dbReference>
<feature type="domain" description="Aldehyde dehydrogenase" evidence="5">
    <location>
        <begin position="40"/>
        <end position="481"/>
    </location>
</feature>
<dbReference type="FunFam" id="3.40.309.10:FF:000012">
    <property type="entry name" value="Betaine aldehyde dehydrogenase"/>
    <property type="match status" value="1"/>
</dbReference>
<accession>A0A6I4M6C4</accession>
<sequence length="486" mass="50903">MTARTSIERQRRGHLAERYDHWIGGADRAPADGRYIEGLTSPVTGEVVSIPARGTAADIDAAVSAAKEAQDAWADRLPAERSRILLAIAEGIRDRIDEFSALEHAETGKPAPRMEMSLSADYFAYYGSVIRAFHGETIELGSGANAYIRHEPFGVVGVITPWNGPLNQASRDIAPALAVGNAVVLKPSEFTSATSLLLARVATEAGLPAGLLNVVTGLGPEAGAALVDHPGVDKVAFTGSVATGKRVGAAAAARVVSATLELGGKSANVVFADADLDRAARQVAGGFTANAGQICSAATRLIVERPVHDALVERVADIVSGLRPGQNLGPLITAAQFDKVMNYFEIAREEKATLRLGGKAVTEPPFDAGRYVAPTIYTDVRPDMRIAQEEIFGPVLSVLTFDTEDEAVQIANGTDYGLAASLWTSDVGRALRVSNRLEAGQVAVNGAGLGNEAPFGGFKNSGTGRVKGLAALHTYTQIKTVGISTL</sequence>
<dbReference type="Pfam" id="PF00171">
    <property type="entry name" value="Aldedh"/>
    <property type="match status" value="1"/>
</dbReference>
<dbReference type="InterPro" id="IPR029510">
    <property type="entry name" value="Ald_DH_CS_GLU"/>
</dbReference>
<comment type="similarity">
    <text evidence="1 4">Belongs to the aldehyde dehydrogenase family.</text>
</comment>
<dbReference type="Gene3D" id="3.40.309.10">
    <property type="entry name" value="Aldehyde Dehydrogenase, Chain A, domain 2"/>
    <property type="match status" value="1"/>
</dbReference>
<keyword evidence="7" id="KW-1185">Reference proteome</keyword>
<keyword evidence="2 4" id="KW-0560">Oxidoreductase</keyword>
<dbReference type="SUPFAM" id="SSF53720">
    <property type="entry name" value="ALDH-like"/>
    <property type="match status" value="1"/>
</dbReference>
<dbReference type="EMBL" id="WBMS02000003">
    <property type="protein sequence ID" value="MVZ99884.1"/>
    <property type="molecule type" value="Genomic_DNA"/>
</dbReference>
<dbReference type="PROSITE" id="PS00687">
    <property type="entry name" value="ALDEHYDE_DEHYDR_GLU"/>
    <property type="match status" value="1"/>
</dbReference>
<evidence type="ECO:0000313" key="7">
    <source>
        <dbReference type="Proteomes" id="UP000462055"/>
    </source>
</evidence>
<name>A0A6I4M6C4_9ACTN</name>